<evidence type="ECO:0000313" key="3">
    <source>
        <dbReference type="EMBL" id="ONG42013.1"/>
    </source>
</evidence>
<feature type="chain" id="PRO_5012639425" description="DUF6160 domain-containing protein" evidence="1">
    <location>
        <begin position="22"/>
        <end position="279"/>
    </location>
</feature>
<feature type="domain" description="DUF6160" evidence="2">
    <location>
        <begin position="1"/>
        <end position="64"/>
    </location>
</feature>
<keyword evidence="4" id="KW-1185">Reference proteome</keyword>
<dbReference type="EMBL" id="MLCN01000004">
    <property type="protein sequence ID" value="ONG42013.1"/>
    <property type="molecule type" value="Genomic_DNA"/>
</dbReference>
<dbReference type="Proteomes" id="UP000192132">
    <property type="component" value="Unassembled WGS sequence"/>
</dbReference>
<dbReference type="STRING" id="1907941.BKE30_01755"/>
<feature type="signal peptide" evidence="1">
    <location>
        <begin position="1"/>
        <end position="21"/>
    </location>
</feature>
<evidence type="ECO:0000259" key="2">
    <source>
        <dbReference type="Pfam" id="PF19657"/>
    </source>
</evidence>
<dbReference type="RefSeq" id="WP_076876952.1">
    <property type="nucleotide sequence ID" value="NZ_MLCN01000004.1"/>
</dbReference>
<keyword evidence="1" id="KW-0732">Signal</keyword>
<comment type="caution">
    <text evidence="3">The sequence shown here is derived from an EMBL/GenBank/DDBJ whole genome shotgun (WGS) entry which is preliminary data.</text>
</comment>
<accession>A0A1S8CZV9</accession>
<gene>
    <name evidence="3" type="ORF">BKE30_01755</name>
</gene>
<proteinExistence type="predicted"/>
<dbReference type="OrthoDB" id="6712189at2"/>
<reference evidence="3 4" key="1">
    <citation type="submission" date="2016-10" db="EMBL/GenBank/DDBJ databases">
        <title>Draft Genome sequence of Alkanindiges sp. strain H1.</title>
        <authorList>
            <person name="Subhash Y."/>
            <person name="Lee S."/>
        </authorList>
    </citation>
    <scope>NUCLEOTIDE SEQUENCE [LARGE SCALE GENOMIC DNA]</scope>
    <source>
        <strain evidence="3 4">H1</strain>
    </source>
</reference>
<dbReference type="InterPro" id="IPR046158">
    <property type="entry name" value="DUF6160"/>
</dbReference>
<dbReference type="Pfam" id="PF19657">
    <property type="entry name" value="DUF6160"/>
    <property type="match status" value="1"/>
</dbReference>
<protein>
    <recommendedName>
        <fullName evidence="2">DUF6160 domain-containing protein</fullName>
    </recommendedName>
</protein>
<name>A0A1S8CZV9_9GAMM</name>
<evidence type="ECO:0000313" key="4">
    <source>
        <dbReference type="Proteomes" id="UP000192132"/>
    </source>
</evidence>
<sequence length="279" mass="27994">MKTLTKLALVSAMAMSSSAFAMQSLDDAALSQTTGQDGVTIQLDLPSTGINAQAILHDSDGLKVGAVAGNAGAIVMGNGTTAGNFKIEGTAITLDIDADGGTANDPLLNVKITLPTNFAVETGEVFVAGSSGVGGALTNQKKIFNNTRIELAGLNVNMQLGNEAQGSMIKIGGVVTGGIKLQNFGLIDSASAAGACTSECGIFADIVLKDTNTNNLTLGDITVDADDRGLVVGVNSIGSGGMDVQMNNLKLGGNTGASLGNAELRGLQLGGTQLAIRGH</sequence>
<evidence type="ECO:0000256" key="1">
    <source>
        <dbReference type="SAM" id="SignalP"/>
    </source>
</evidence>
<dbReference type="AlphaFoldDB" id="A0A1S8CZV9"/>
<organism evidence="3 4">
    <name type="scientific">Alkanindiges hydrocarboniclasticus</name>
    <dbReference type="NCBI Taxonomy" id="1907941"/>
    <lineage>
        <taxon>Bacteria</taxon>
        <taxon>Pseudomonadati</taxon>
        <taxon>Pseudomonadota</taxon>
        <taxon>Gammaproteobacteria</taxon>
        <taxon>Moraxellales</taxon>
        <taxon>Moraxellaceae</taxon>
        <taxon>Alkanindiges</taxon>
    </lineage>
</organism>